<reference evidence="5 6" key="1">
    <citation type="submission" date="2017-10" db="EMBL/GenBank/DDBJ databases">
        <title>Sedimentibacterium mangrovi gen. nov., sp. nov., a novel member of family Phyllobacteriacea isolated from mangrove sediment.</title>
        <authorList>
            <person name="Liao H."/>
            <person name="Tian Y."/>
        </authorList>
    </citation>
    <scope>NUCLEOTIDE SEQUENCE [LARGE SCALE GENOMIC DNA]</scope>
    <source>
        <strain evidence="5 6">X9-2-2</strain>
    </source>
</reference>
<keyword evidence="6" id="KW-1185">Reference proteome</keyword>
<protein>
    <submittedName>
        <fullName evidence="5">Short-chain dehydrogenase</fullName>
    </submittedName>
</protein>
<gene>
    <name evidence="5" type="ORF">CSC94_04315</name>
</gene>
<evidence type="ECO:0000259" key="4">
    <source>
        <dbReference type="SMART" id="SM00822"/>
    </source>
</evidence>
<evidence type="ECO:0000256" key="3">
    <source>
        <dbReference type="ARBA" id="ARBA00023027"/>
    </source>
</evidence>
<dbReference type="AlphaFoldDB" id="A0A2G1QQY7"/>
<dbReference type="Pfam" id="PF13561">
    <property type="entry name" value="adh_short_C2"/>
    <property type="match status" value="1"/>
</dbReference>
<dbReference type="InterPro" id="IPR036291">
    <property type="entry name" value="NAD(P)-bd_dom_sf"/>
</dbReference>
<dbReference type="GO" id="GO:0016491">
    <property type="term" value="F:oxidoreductase activity"/>
    <property type="evidence" value="ECO:0007669"/>
    <property type="project" value="UniProtKB-KW"/>
</dbReference>
<dbReference type="InterPro" id="IPR057326">
    <property type="entry name" value="KR_dom"/>
</dbReference>
<comment type="caution">
    <text evidence="5">The sequence shown here is derived from an EMBL/GenBank/DDBJ whole genome shotgun (WGS) entry which is preliminary data.</text>
</comment>
<evidence type="ECO:0000256" key="1">
    <source>
        <dbReference type="ARBA" id="ARBA00006484"/>
    </source>
</evidence>
<dbReference type="EMBL" id="PDVP01000002">
    <property type="protein sequence ID" value="PHP67912.1"/>
    <property type="molecule type" value="Genomic_DNA"/>
</dbReference>
<dbReference type="PRINTS" id="PR00081">
    <property type="entry name" value="GDHRDH"/>
</dbReference>
<dbReference type="SUPFAM" id="SSF51735">
    <property type="entry name" value="NAD(P)-binding Rossmann-fold domains"/>
    <property type="match status" value="1"/>
</dbReference>
<keyword evidence="3" id="KW-0520">NAD</keyword>
<sequence length="267" mass="27751">MVPGTTGAGREASVFDLEGKTCLITGGAGSIGLASAGVLADHGARIVLVDRDRDALANAASQMALPEDRLLTVAADVSSEEDTRRYARAAVDRFGAIDVLFSNAGNFGTVAPVESYPTEVFDSVMAVHVRGAFLAAKYCVPHMQRGGSIIITSSVAGLRGDPGVYGYITAKHALTGLMRVLAKELAARGIRVNTINPGPVSNDFQQAVEDDLGAIIGRDATQFFNEAIPMGRHATSAEIARSVLYLASAQSSFTTGTTLCVDGGMSV</sequence>
<dbReference type="OrthoDB" id="9809287at2"/>
<evidence type="ECO:0000313" key="5">
    <source>
        <dbReference type="EMBL" id="PHP67912.1"/>
    </source>
</evidence>
<evidence type="ECO:0000313" key="6">
    <source>
        <dbReference type="Proteomes" id="UP000221168"/>
    </source>
</evidence>
<comment type="similarity">
    <text evidence="1">Belongs to the short-chain dehydrogenases/reductases (SDR) family.</text>
</comment>
<dbReference type="Proteomes" id="UP000221168">
    <property type="component" value="Unassembled WGS sequence"/>
</dbReference>
<dbReference type="Gene3D" id="3.40.50.720">
    <property type="entry name" value="NAD(P)-binding Rossmann-like Domain"/>
    <property type="match status" value="1"/>
</dbReference>
<dbReference type="InterPro" id="IPR002347">
    <property type="entry name" value="SDR_fam"/>
</dbReference>
<dbReference type="SMART" id="SM00822">
    <property type="entry name" value="PKS_KR"/>
    <property type="match status" value="1"/>
</dbReference>
<evidence type="ECO:0000256" key="2">
    <source>
        <dbReference type="ARBA" id="ARBA00023002"/>
    </source>
</evidence>
<dbReference type="PANTHER" id="PTHR24321:SF8">
    <property type="entry name" value="ESTRADIOL 17-BETA-DEHYDROGENASE 8-RELATED"/>
    <property type="match status" value="1"/>
</dbReference>
<name>A0A2G1QQY7_9HYPH</name>
<dbReference type="PANTHER" id="PTHR24321">
    <property type="entry name" value="DEHYDROGENASES, SHORT CHAIN"/>
    <property type="match status" value="1"/>
</dbReference>
<keyword evidence="2" id="KW-0560">Oxidoreductase</keyword>
<accession>A0A2G1QQY7</accession>
<dbReference type="PRINTS" id="PR00080">
    <property type="entry name" value="SDRFAMILY"/>
</dbReference>
<feature type="domain" description="Ketoreductase" evidence="4">
    <location>
        <begin position="20"/>
        <end position="218"/>
    </location>
</feature>
<dbReference type="FunFam" id="3.40.50.720:FF:000084">
    <property type="entry name" value="Short-chain dehydrogenase reductase"/>
    <property type="match status" value="1"/>
</dbReference>
<proteinExistence type="inferred from homology"/>
<dbReference type="CDD" id="cd05233">
    <property type="entry name" value="SDR_c"/>
    <property type="match status" value="1"/>
</dbReference>
<organism evidence="5 6">
    <name type="scientific">Zhengella mangrovi</name>
    <dbReference type="NCBI Taxonomy" id="1982044"/>
    <lineage>
        <taxon>Bacteria</taxon>
        <taxon>Pseudomonadati</taxon>
        <taxon>Pseudomonadota</taxon>
        <taxon>Alphaproteobacteria</taxon>
        <taxon>Hyphomicrobiales</taxon>
        <taxon>Notoacmeibacteraceae</taxon>
        <taxon>Zhengella</taxon>
    </lineage>
</organism>